<comment type="caution">
    <text evidence="1">The sequence shown here is derived from an EMBL/GenBank/DDBJ whole genome shotgun (WGS) entry which is preliminary data.</text>
</comment>
<organism evidence="1 2">
    <name type="scientific">Phyllobacterium trifolii</name>
    <dbReference type="NCBI Taxonomy" id="300193"/>
    <lineage>
        <taxon>Bacteria</taxon>
        <taxon>Pseudomonadati</taxon>
        <taxon>Pseudomonadota</taxon>
        <taxon>Alphaproteobacteria</taxon>
        <taxon>Hyphomicrobiales</taxon>
        <taxon>Phyllobacteriaceae</taxon>
        <taxon>Phyllobacterium</taxon>
    </lineage>
</organism>
<dbReference type="EMBL" id="JACHXN010000011">
    <property type="protein sequence ID" value="MBB3147220.1"/>
    <property type="molecule type" value="Genomic_DNA"/>
</dbReference>
<reference evidence="1 2" key="1">
    <citation type="submission" date="2020-08" db="EMBL/GenBank/DDBJ databases">
        <title>Genomic Encyclopedia of Type Strains, Phase III (KMG-III): the genomes of soil and plant-associated and newly described type strains.</title>
        <authorList>
            <person name="Whitman W."/>
        </authorList>
    </citation>
    <scope>NUCLEOTIDE SEQUENCE [LARGE SCALE GENOMIC DNA]</scope>
    <source>
        <strain evidence="1 2">CECT 7015</strain>
    </source>
</reference>
<sequence>MMTVNFSGLSVANKGQVIDCGGDFTKTLLTYVRDNPIGLSRGMNYRGRTIRGTVTGNTIVITSI</sequence>
<dbReference type="Proteomes" id="UP000554520">
    <property type="component" value="Unassembled WGS sequence"/>
</dbReference>
<dbReference type="AlphaFoldDB" id="A0A839UEE0"/>
<gene>
    <name evidence="1" type="ORF">FHS21_003636</name>
</gene>
<name>A0A839UEE0_9HYPH</name>
<dbReference type="RefSeq" id="WP_183663329.1">
    <property type="nucleotide sequence ID" value="NZ_JACHXN010000011.1"/>
</dbReference>
<keyword evidence="2" id="KW-1185">Reference proteome</keyword>
<evidence type="ECO:0000313" key="2">
    <source>
        <dbReference type="Proteomes" id="UP000554520"/>
    </source>
</evidence>
<proteinExistence type="predicted"/>
<protein>
    <submittedName>
        <fullName evidence="1">Uncharacterized protein</fullName>
    </submittedName>
</protein>
<evidence type="ECO:0000313" key="1">
    <source>
        <dbReference type="EMBL" id="MBB3147220.1"/>
    </source>
</evidence>
<accession>A0A839UEE0</accession>